<evidence type="ECO:0000313" key="3">
    <source>
        <dbReference type="Proteomes" id="UP000198765"/>
    </source>
</evidence>
<accession>A0A1A8ZGL9</accession>
<evidence type="ECO:0000259" key="1">
    <source>
        <dbReference type="Pfam" id="PF01872"/>
    </source>
</evidence>
<dbReference type="InterPro" id="IPR050765">
    <property type="entry name" value="Riboflavin_Biosynth_HTPR"/>
</dbReference>
<dbReference type="SUPFAM" id="SSF53597">
    <property type="entry name" value="Dihydrofolate reductase-like"/>
    <property type="match status" value="1"/>
</dbReference>
<protein>
    <submittedName>
        <fullName evidence="2">Dihydrofolate reductase</fullName>
    </submittedName>
</protein>
<dbReference type="OrthoDB" id="3471694at2"/>
<dbReference type="Gene3D" id="3.40.430.10">
    <property type="entry name" value="Dihydrofolate Reductase, subunit A"/>
    <property type="match status" value="1"/>
</dbReference>
<dbReference type="PANTHER" id="PTHR38011:SF11">
    <property type="entry name" value="2,5-DIAMINO-6-RIBOSYLAMINO-4(3H)-PYRIMIDINONE 5'-PHOSPHATE REDUCTASE"/>
    <property type="match status" value="1"/>
</dbReference>
<gene>
    <name evidence="2" type="ORF">GA0070621_1651</name>
</gene>
<sequence length="181" mass="20077">MRKLVLYTLLSVDGVAEDPDRYVFAFDEAMHANLCRVIDTQDAVLLGRRTYDEWAAYWPAVEDHPFADFINGVRKYVVTSTPPAVSWANTTVVSGPIPQYVRDLKEQPGGDIGIHGSIRLARLLIASDLVDELRLVISPTLSGSGRKLFEDDDKLRRLTLSRVEGTSSGALLVDYGLQAKQ</sequence>
<dbReference type="RefSeq" id="WP_091192779.1">
    <property type="nucleotide sequence ID" value="NZ_LT594324.1"/>
</dbReference>
<dbReference type="GO" id="GO:0009231">
    <property type="term" value="P:riboflavin biosynthetic process"/>
    <property type="evidence" value="ECO:0007669"/>
    <property type="project" value="InterPro"/>
</dbReference>
<dbReference type="InterPro" id="IPR024072">
    <property type="entry name" value="DHFR-like_dom_sf"/>
</dbReference>
<dbReference type="PATRIC" id="fig|299146.4.peg.1708"/>
<dbReference type="AlphaFoldDB" id="A0A1A8ZGL9"/>
<organism evidence="2 3">
    <name type="scientific">Micromonospora narathiwatensis</name>
    <dbReference type="NCBI Taxonomy" id="299146"/>
    <lineage>
        <taxon>Bacteria</taxon>
        <taxon>Bacillati</taxon>
        <taxon>Actinomycetota</taxon>
        <taxon>Actinomycetes</taxon>
        <taxon>Micromonosporales</taxon>
        <taxon>Micromonosporaceae</taxon>
        <taxon>Micromonospora</taxon>
    </lineage>
</organism>
<dbReference type="GO" id="GO:0008703">
    <property type="term" value="F:5-amino-6-(5-phosphoribosylamino)uracil reductase activity"/>
    <property type="evidence" value="ECO:0007669"/>
    <property type="project" value="InterPro"/>
</dbReference>
<keyword evidence="3" id="KW-1185">Reference proteome</keyword>
<proteinExistence type="predicted"/>
<feature type="domain" description="Bacterial bifunctional deaminase-reductase C-terminal" evidence="1">
    <location>
        <begin position="3"/>
        <end position="171"/>
    </location>
</feature>
<evidence type="ECO:0000313" key="2">
    <source>
        <dbReference type="EMBL" id="SBT42967.1"/>
    </source>
</evidence>
<dbReference type="InterPro" id="IPR002734">
    <property type="entry name" value="RibDG_C"/>
</dbReference>
<dbReference type="Proteomes" id="UP000198765">
    <property type="component" value="Chromosome I"/>
</dbReference>
<dbReference type="PANTHER" id="PTHR38011">
    <property type="entry name" value="DIHYDROFOLATE REDUCTASE FAMILY PROTEIN (AFU_ORTHOLOGUE AFUA_8G06820)"/>
    <property type="match status" value="1"/>
</dbReference>
<name>A0A1A8ZGL9_9ACTN</name>
<dbReference type="EMBL" id="LT594324">
    <property type="protein sequence ID" value="SBT42967.1"/>
    <property type="molecule type" value="Genomic_DNA"/>
</dbReference>
<dbReference type="Pfam" id="PF01872">
    <property type="entry name" value="RibD_C"/>
    <property type="match status" value="1"/>
</dbReference>
<reference evidence="2 3" key="1">
    <citation type="submission" date="2016-06" db="EMBL/GenBank/DDBJ databases">
        <authorList>
            <person name="Kjaerup R.B."/>
            <person name="Dalgaard T.S."/>
            <person name="Juul-Madsen H.R."/>
        </authorList>
    </citation>
    <scope>NUCLEOTIDE SEQUENCE [LARGE SCALE GENOMIC DNA]</scope>
    <source>
        <strain evidence="2 3">DSM 45248</strain>
    </source>
</reference>